<keyword evidence="5" id="KW-1185">Reference proteome</keyword>
<evidence type="ECO:0000313" key="5">
    <source>
        <dbReference type="Proteomes" id="UP001287286"/>
    </source>
</evidence>
<feature type="region of interest" description="Disordered" evidence="2">
    <location>
        <begin position="956"/>
        <end position="982"/>
    </location>
</feature>
<dbReference type="Gene3D" id="3.40.50.300">
    <property type="entry name" value="P-loop containing nucleotide triphosphate hydrolases"/>
    <property type="match status" value="2"/>
</dbReference>
<evidence type="ECO:0000256" key="2">
    <source>
        <dbReference type="SAM" id="MobiDB-lite"/>
    </source>
</evidence>
<feature type="coiled-coil region" evidence="1">
    <location>
        <begin position="404"/>
        <end position="463"/>
    </location>
</feature>
<dbReference type="PANTHER" id="PTHR36681:SF3">
    <property type="entry name" value="NUCLEAR GTPASE, GERMINAL CENTER-ASSOCIATED, TANDEM DUPLICATE 3"/>
    <property type="match status" value="1"/>
</dbReference>
<evidence type="ECO:0000256" key="1">
    <source>
        <dbReference type="SAM" id="Coils"/>
    </source>
</evidence>
<evidence type="ECO:0000313" key="4">
    <source>
        <dbReference type="EMBL" id="KAK4076838.1"/>
    </source>
</evidence>
<proteinExistence type="predicted"/>
<gene>
    <name evidence="4" type="ORF">Purlil1_12571</name>
</gene>
<dbReference type="InterPro" id="IPR045063">
    <property type="entry name" value="Dynamin_N"/>
</dbReference>
<evidence type="ECO:0000259" key="3">
    <source>
        <dbReference type="Pfam" id="PF00350"/>
    </source>
</evidence>
<comment type="caution">
    <text evidence="4">The sequence shown here is derived from an EMBL/GenBank/DDBJ whole genome shotgun (WGS) entry which is preliminary data.</text>
</comment>
<organism evidence="4 5">
    <name type="scientific">Purpureocillium lilacinum</name>
    <name type="common">Paecilomyces lilacinus</name>
    <dbReference type="NCBI Taxonomy" id="33203"/>
    <lineage>
        <taxon>Eukaryota</taxon>
        <taxon>Fungi</taxon>
        <taxon>Dikarya</taxon>
        <taxon>Ascomycota</taxon>
        <taxon>Pezizomycotina</taxon>
        <taxon>Sordariomycetes</taxon>
        <taxon>Hypocreomycetidae</taxon>
        <taxon>Hypocreales</taxon>
        <taxon>Ophiocordycipitaceae</taxon>
        <taxon>Purpureocillium</taxon>
    </lineage>
</organism>
<sequence>MMATSETGETIKAETSHATALGNSEILHDQLRRVLAKEEAANRAVEKLKQITSKIEETIDTTAVPELSSWKILTGALAPRSFLLNAHESTVDSIVLDKDSFQYLVGTGGDTGAGKSSLLNALVSKTADITPASQNGACTAAVCCFSYPKSSINPKRFSANIHLKSKETMDQELTEFFQELSEFEHRAETEGGEDSVTRGERAKFNDQIQLIRDWSGLSEQQLQDFGHNNLAQEITSNCQGCDLVFNLLHPQKGVVIEVSSDIELEFRLALKPYVGSCRGNAELLRWPLVEMVEVFVEADILRDGIVLVDLPGEMDAVDARSQVARKYYSRLDRLMVVAPGDSAKTSKTAKDLIREDQVVDMEADGMLDDNNLGIIVTKIDQMKWKYFMESEWPSKEIPHDLTQAKDSLEQNELAQQHLKELVRRLKVEIELGESERCDAAVQLKSAKEKKRQISGQIQQLNARCLRACIEARSADIKTVFQEHVDETRQGMRQGADRNRSTILPVFPVSSDAYRSLANGRPHSGFPDIQSTGVEALRDWIIEGSLPRREDHSDCIIHRCQVLIDAIWNWAADGRHVAVQLPHTLRPKVTSILQGARSCLEKDITKMTDNLHRYIYNLQSKCRLHDSEKLESLGHDFASHISRFQQGTHGEKLHWSTYAACIRRRGGAYRTYTKPSRVHCWQARTHGLFWRPFAAPWAEAFGQKALNKARAFEGHIQRRVKRYTQSVCESRQLPDEFKTSFRSYAYKIENFTGEYRSKIRASFSQYRVAVGQIRLSSRDQLTEHMKDGYLAAQKITGKNKKKNQAVTMQRHAEQVKDIIFRTTSLKVDGDVRKQRLNLNKALKGHADTLLRNLRNLEDDLIEKAFSAGALLTDVSRTAEIEHLQEEVACDVEEWMTSWAALKVQLPEQEMHDDDNDIALGVHVGDNEFASGDQFINDPDQTTQKVVQSTKMAPLKRAATSCGDESRKIQKGHQPGFHSTSASYSGATQLLPRSRLPWLGSSDMVTAYCANVLEPQTKTTGERQLTAINPTYGSEVPHEKGSGGTGITTTQWQDSDDWGFRGIATDPALGRSGYDAFAVRNTNAQDCWATNNSTYIDQDARSGPAT</sequence>
<feature type="domain" description="Dynamin N-terminal" evidence="3">
    <location>
        <begin position="109"/>
        <end position="355"/>
    </location>
</feature>
<protein>
    <recommendedName>
        <fullName evidence="3">Dynamin N-terminal domain-containing protein</fullName>
    </recommendedName>
</protein>
<dbReference type="SUPFAM" id="SSF52540">
    <property type="entry name" value="P-loop containing nucleoside triphosphate hydrolases"/>
    <property type="match status" value="1"/>
</dbReference>
<dbReference type="PANTHER" id="PTHR36681">
    <property type="entry name" value="NUCLEAR GTPASE, GERMINAL CENTER-ASSOCIATED, TANDEM DUPLICATE 3"/>
    <property type="match status" value="1"/>
</dbReference>
<reference evidence="4 5" key="1">
    <citation type="journal article" date="2024" name="Microbiol. Resour. Announc.">
        <title>Genome annotations for the ascomycete fungi Trichoderma harzianum, Trichoderma aggressivum, and Purpureocillium lilacinum.</title>
        <authorList>
            <person name="Beijen E.P.W."/>
            <person name="Ohm R.A."/>
        </authorList>
    </citation>
    <scope>NUCLEOTIDE SEQUENCE [LARGE SCALE GENOMIC DNA]</scope>
    <source>
        <strain evidence="4 5">CBS 150709</strain>
    </source>
</reference>
<name>A0ABR0BGP8_PURLI</name>
<keyword evidence="1" id="KW-0175">Coiled coil</keyword>
<dbReference type="EMBL" id="JAWRVI010000113">
    <property type="protein sequence ID" value="KAK4076838.1"/>
    <property type="molecule type" value="Genomic_DNA"/>
</dbReference>
<accession>A0ABR0BGP8</accession>
<dbReference type="Pfam" id="PF00350">
    <property type="entry name" value="Dynamin_N"/>
    <property type="match status" value="1"/>
</dbReference>
<dbReference type="Proteomes" id="UP001287286">
    <property type="component" value="Unassembled WGS sequence"/>
</dbReference>
<dbReference type="InterPro" id="IPR027417">
    <property type="entry name" value="P-loop_NTPase"/>
</dbReference>